<feature type="region of interest" description="Disordered" evidence="1">
    <location>
        <begin position="18"/>
        <end position="40"/>
    </location>
</feature>
<comment type="caution">
    <text evidence="2">The sequence shown here is derived from an EMBL/GenBank/DDBJ whole genome shotgun (WGS) entry which is preliminary data.</text>
</comment>
<sequence>MTALQDWLKSIIDTLFGNRDDTDEDRPAEPQLLERGLERC</sequence>
<dbReference type="AlphaFoldDB" id="A0A5N5VAC3"/>
<dbReference type="RefSeq" id="WP_256389898.1">
    <property type="nucleotide sequence ID" value="NZ_ANBO01000005.1"/>
</dbReference>
<dbReference type="Proteomes" id="UP000325690">
    <property type="component" value="Unassembled WGS sequence"/>
</dbReference>
<accession>A0A5N5VAC3</accession>
<protein>
    <submittedName>
        <fullName evidence="2">Uncharacterized protein</fullName>
    </submittedName>
</protein>
<dbReference type="GeneID" id="80426490"/>
<evidence type="ECO:0000313" key="3">
    <source>
        <dbReference type="Proteomes" id="UP000325690"/>
    </source>
</evidence>
<proteinExistence type="predicted"/>
<evidence type="ECO:0000313" key="2">
    <source>
        <dbReference type="EMBL" id="KAB7758718.1"/>
    </source>
</evidence>
<keyword evidence="3" id="KW-1185">Reference proteome</keyword>
<reference evidence="2 3" key="1">
    <citation type="submission" date="2012-10" db="EMBL/GenBank/DDBJ databases">
        <title>The draft sequence of the Mycobacterium pheli genome.</title>
        <authorList>
            <person name="Pettersson B.M.F."/>
            <person name="Das S."/>
            <person name="Dasgupta S."/>
            <person name="Bhattacharya A."/>
            <person name="Kirsebom L.A."/>
        </authorList>
    </citation>
    <scope>NUCLEOTIDE SEQUENCE [LARGE SCALE GENOMIC DNA]</scope>
    <source>
        <strain evidence="2 3">CCUG 21000</strain>
    </source>
</reference>
<organism evidence="2 3">
    <name type="scientific">Mycolicibacterium phlei DSM 43239 = CCUG 21000</name>
    <dbReference type="NCBI Taxonomy" id="1226750"/>
    <lineage>
        <taxon>Bacteria</taxon>
        <taxon>Bacillati</taxon>
        <taxon>Actinomycetota</taxon>
        <taxon>Actinomycetes</taxon>
        <taxon>Mycobacteriales</taxon>
        <taxon>Mycobacteriaceae</taxon>
        <taxon>Mycolicibacterium</taxon>
    </lineage>
</organism>
<name>A0A5N5VAC3_MYCPH</name>
<gene>
    <name evidence="2" type="ORF">MPHL21000_04805</name>
</gene>
<evidence type="ECO:0000256" key="1">
    <source>
        <dbReference type="SAM" id="MobiDB-lite"/>
    </source>
</evidence>
<dbReference type="EMBL" id="ANBP01000004">
    <property type="protein sequence ID" value="KAB7758718.1"/>
    <property type="molecule type" value="Genomic_DNA"/>
</dbReference>